<evidence type="ECO:0000256" key="3">
    <source>
        <dbReference type="ARBA" id="ARBA00022448"/>
    </source>
</evidence>
<evidence type="ECO:0000256" key="6">
    <source>
        <dbReference type="SAM" id="MobiDB-lite"/>
    </source>
</evidence>
<keyword evidence="5" id="KW-0406">Ion transport</keyword>
<evidence type="ECO:0000313" key="9">
    <source>
        <dbReference type="Proteomes" id="UP001596030"/>
    </source>
</evidence>
<organism evidence="8 9">
    <name type="scientific">Chromohalobacter sarecensis</name>
    <dbReference type="NCBI Taxonomy" id="245294"/>
    <lineage>
        <taxon>Bacteria</taxon>
        <taxon>Pseudomonadati</taxon>
        <taxon>Pseudomonadota</taxon>
        <taxon>Gammaproteobacteria</taxon>
        <taxon>Oceanospirillales</taxon>
        <taxon>Halomonadaceae</taxon>
        <taxon>Chromohalobacter</taxon>
    </lineage>
</organism>
<keyword evidence="9" id="KW-1185">Reference proteome</keyword>
<feature type="signal peptide" evidence="7">
    <location>
        <begin position="1"/>
        <end position="20"/>
    </location>
</feature>
<keyword evidence="5" id="KW-0864">Zinc transport</keyword>
<dbReference type="EMBL" id="JBHSEU010000016">
    <property type="protein sequence ID" value="MFC4539060.1"/>
    <property type="molecule type" value="Genomic_DNA"/>
</dbReference>
<dbReference type="SUPFAM" id="SSF53807">
    <property type="entry name" value="Helical backbone' metal receptor"/>
    <property type="match status" value="1"/>
</dbReference>
<name>A0ABV9D1G7_9GAMM</name>
<reference evidence="9" key="1">
    <citation type="journal article" date="2019" name="Int. J. Syst. Evol. Microbiol.">
        <title>The Global Catalogue of Microorganisms (GCM) 10K type strain sequencing project: providing services to taxonomists for standard genome sequencing and annotation.</title>
        <authorList>
            <consortium name="The Broad Institute Genomics Platform"/>
            <consortium name="The Broad Institute Genome Sequencing Center for Infectious Disease"/>
            <person name="Wu L."/>
            <person name="Ma J."/>
        </authorList>
    </citation>
    <scope>NUCLEOTIDE SEQUENCE [LARGE SCALE GENOMIC DNA]</scope>
    <source>
        <strain evidence="9">CGMCC 1.12121</strain>
    </source>
</reference>
<protein>
    <recommendedName>
        <fullName evidence="2">High-affinity zinc uptake system protein ZnuA</fullName>
    </recommendedName>
</protein>
<dbReference type="RefSeq" id="WP_246973651.1">
    <property type="nucleotide sequence ID" value="NZ_JAKGAN010000005.1"/>
</dbReference>
<proteinExistence type="inferred from homology"/>
<evidence type="ECO:0000313" key="8">
    <source>
        <dbReference type="EMBL" id="MFC4539060.1"/>
    </source>
</evidence>
<evidence type="ECO:0000256" key="2">
    <source>
        <dbReference type="ARBA" id="ARBA00015915"/>
    </source>
</evidence>
<keyword evidence="4 7" id="KW-0732">Signal</keyword>
<dbReference type="Proteomes" id="UP001596030">
    <property type="component" value="Unassembled WGS sequence"/>
</dbReference>
<dbReference type="Pfam" id="PF01297">
    <property type="entry name" value="ZnuA"/>
    <property type="match status" value="1"/>
</dbReference>
<dbReference type="InterPro" id="IPR006127">
    <property type="entry name" value="ZnuA-like"/>
</dbReference>
<dbReference type="PANTHER" id="PTHR42953:SF3">
    <property type="entry name" value="HIGH-AFFINITY ZINC UPTAKE SYSTEM PROTEIN ZNUA"/>
    <property type="match status" value="1"/>
</dbReference>
<dbReference type="InterPro" id="IPR050492">
    <property type="entry name" value="Bact_metal-bind_prot9"/>
</dbReference>
<comment type="similarity">
    <text evidence="1">Belongs to the bacterial solute-binding protein 9 family.</text>
</comment>
<evidence type="ECO:0000256" key="5">
    <source>
        <dbReference type="ARBA" id="ARBA00022906"/>
    </source>
</evidence>
<sequence>MHRFSPYLAALLMSPAAAYAAVPSVAVDIPPVYSLVDRVMGDLGSPHLLIQQGASPHRYAMRPSEAEALENADAVFWIGEDLTPWLTHSLDTLGDDALSVELMDLPETQTLEYRQGATFEAHHHDHADHDHGHSHDHDHDHDHQHQHDHAHDGLNPHAWLDPENAQAWLGIIADSLAQLDPAHASTYQENARLGEDELATLTKALQQQLANAHDADFIVFHDAYQYFENRFDVAAAGAISLGDARKPSPSRIQALHTLVEKHDIDCVFSEPQYNPELVKSVFGDTGVNTSIVIDPLGTDLTLGSELYSQLLHQLADAVSQCTQDD</sequence>
<feature type="compositionally biased region" description="Basic and acidic residues" evidence="6">
    <location>
        <begin position="124"/>
        <end position="154"/>
    </location>
</feature>
<evidence type="ECO:0000256" key="4">
    <source>
        <dbReference type="ARBA" id="ARBA00022729"/>
    </source>
</evidence>
<dbReference type="Gene3D" id="3.40.50.1980">
    <property type="entry name" value="Nitrogenase molybdenum iron protein domain"/>
    <property type="match status" value="2"/>
</dbReference>
<feature type="region of interest" description="Disordered" evidence="6">
    <location>
        <begin position="124"/>
        <end position="158"/>
    </location>
</feature>
<dbReference type="PANTHER" id="PTHR42953">
    <property type="entry name" value="HIGH-AFFINITY ZINC UPTAKE SYSTEM PROTEIN ZNUA-RELATED"/>
    <property type="match status" value="1"/>
</dbReference>
<evidence type="ECO:0000256" key="7">
    <source>
        <dbReference type="SAM" id="SignalP"/>
    </source>
</evidence>
<evidence type="ECO:0000256" key="1">
    <source>
        <dbReference type="ARBA" id="ARBA00011028"/>
    </source>
</evidence>
<keyword evidence="5" id="KW-0862">Zinc</keyword>
<keyword evidence="3" id="KW-0813">Transport</keyword>
<gene>
    <name evidence="8" type="ORF">ACFO0U_09770</name>
</gene>
<accession>A0ABV9D1G7</accession>
<feature type="chain" id="PRO_5045298385" description="High-affinity zinc uptake system protein ZnuA" evidence="7">
    <location>
        <begin position="21"/>
        <end position="325"/>
    </location>
</feature>
<comment type="caution">
    <text evidence="8">The sequence shown here is derived from an EMBL/GenBank/DDBJ whole genome shotgun (WGS) entry which is preliminary data.</text>
</comment>